<name>A0ABV0PSS6_9TELE</name>
<feature type="compositionally biased region" description="Low complexity" evidence="1">
    <location>
        <begin position="31"/>
        <end position="42"/>
    </location>
</feature>
<dbReference type="EMBL" id="JAHRIO010084441">
    <property type="protein sequence ID" value="MEQ2186551.1"/>
    <property type="molecule type" value="Genomic_DNA"/>
</dbReference>
<evidence type="ECO:0000313" key="2">
    <source>
        <dbReference type="EMBL" id="MEQ2186551.1"/>
    </source>
</evidence>
<organism evidence="2 3">
    <name type="scientific">Goodea atripinnis</name>
    <dbReference type="NCBI Taxonomy" id="208336"/>
    <lineage>
        <taxon>Eukaryota</taxon>
        <taxon>Metazoa</taxon>
        <taxon>Chordata</taxon>
        <taxon>Craniata</taxon>
        <taxon>Vertebrata</taxon>
        <taxon>Euteleostomi</taxon>
        <taxon>Actinopterygii</taxon>
        <taxon>Neopterygii</taxon>
        <taxon>Teleostei</taxon>
        <taxon>Neoteleostei</taxon>
        <taxon>Acanthomorphata</taxon>
        <taxon>Ovalentaria</taxon>
        <taxon>Atherinomorphae</taxon>
        <taxon>Cyprinodontiformes</taxon>
        <taxon>Goodeidae</taxon>
        <taxon>Goodea</taxon>
    </lineage>
</organism>
<feature type="region of interest" description="Disordered" evidence="1">
    <location>
        <begin position="22"/>
        <end position="51"/>
    </location>
</feature>
<accession>A0ABV0PSS6</accession>
<evidence type="ECO:0000256" key="1">
    <source>
        <dbReference type="SAM" id="MobiDB-lite"/>
    </source>
</evidence>
<protein>
    <submittedName>
        <fullName evidence="2">Uncharacterized protein</fullName>
    </submittedName>
</protein>
<keyword evidence="3" id="KW-1185">Reference proteome</keyword>
<sequence>MPSMWECKSTLHAQLHRSALTEQAAPSVNRTTADPAPAAAPTLRTSNSQQRNISPCTRFSCECAQEQNRPRTTAESAQVRRASARETPASIIGKAQVREGTSKMSGYLPLYVKLSAGALALHREMLPVTVNWERETEIKKGEGHQKRRKYIPKIGYFFTLVNVTNCFVKSASVNENNSASQDFSSPPALAYVYSQGERRAGSIFQQWPTFCCKCNR</sequence>
<evidence type="ECO:0000313" key="3">
    <source>
        <dbReference type="Proteomes" id="UP001476798"/>
    </source>
</evidence>
<gene>
    <name evidence="2" type="ORF">GOODEAATRI_029726</name>
</gene>
<dbReference type="Proteomes" id="UP001476798">
    <property type="component" value="Unassembled WGS sequence"/>
</dbReference>
<reference evidence="2 3" key="1">
    <citation type="submission" date="2021-06" db="EMBL/GenBank/DDBJ databases">
        <authorList>
            <person name="Palmer J.M."/>
        </authorList>
    </citation>
    <scope>NUCLEOTIDE SEQUENCE [LARGE SCALE GENOMIC DNA]</scope>
    <source>
        <strain evidence="2 3">GA_2019</strain>
        <tissue evidence="2">Muscle</tissue>
    </source>
</reference>
<proteinExistence type="predicted"/>
<comment type="caution">
    <text evidence="2">The sequence shown here is derived from an EMBL/GenBank/DDBJ whole genome shotgun (WGS) entry which is preliminary data.</text>
</comment>